<dbReference type="PRINTS" id="PR00368">
    <property type="entry name" value="FADPNR"/>
</dbReference>
<organism evidence="5 6">
    <name type="scientific">Candidatus Pullichristensenella excrementigallinarum</name>
    <dbReference type="NCBI Taxonomy" id="2840907"/>
    <lineage>
        <taxon>Bacteria</taxon>
        <taxon>Bacillati</taxon>
        <taxon>Bacillota</taxon>
        <taxon>Clostridia</taxon>
        <taxon>Candidatus Pullichristensenella</taxon>
    </lineage>
</organism>
<dbReference type="InterPro" id="IPR023753">
    <property type="entry name" value="FAD/NAD-binding_dom"/>
</dbReference>
<comment type="caution">
    <text evidence="5">The sequence shown here is derived from an EMBL/GenBank/DDBJ whole genome shotgun (WGS) entry which is preliminary data.</text>
</comment>
<dbReference type="InterPro" id="IPR024934">
    <property type="entry name" value="Rubredoxin-like_dom"/>
</dbReference>
<dbReference type="GO" id="GO:0005506">
    <property type="term" value="F:iron ion binding"/>
    <property type="evidence" value="ECO:0007669"/>
    <property type="project" value="InterPro"/>
</dbReference>
<dbReference type="PROSITE" id="PS50903">
    <property type="entry name" value="RUBREDOXIN_LIKE"/>
    <property type="match status" value="1"/>
</dbReference>
<dbReference type="Pfam" id="PF07992">
    <property type="entry name" value="Pyr_redox_2"/>
    <property type="match status" value="1"/>
</dbReference>
<sequence length="416" mass="44711">MRKMVRCKVCGAVFEEGAATCPVCGVGPENFEPVGDVVAYRDNTEDMYLILGGGVAAVGAAEAIRARDRTGSVVLLTEEAFLPYNRPMLTKKLQEGGVPDLINAADWYEENNIQIYTGMRAASIDPENREVSLENGNAFHYDKLIYALGAESFVPPIPGADLPHCVSVRRIEDVQRVETLLPEAKTAAVVGGGVLGLEAAWALRQRGLAVTVLEAGSRLMPRQLDEAASQLLLEAAGASGVEIVLNAQTQQVEPGRVALASGREIPADLVLFSCGVRANVEVARTAGIEIGRAVKVDAGMRTSLPGIYACGDCAEWNGTNLALWAEAEEQGRVAGANASGEDETFQPKAYPVLFRGFGTMLFSCGRITEDRAQDREATFFFEEDKLVGAIVVGNFRRMKAVMDWVARGVARKEVMP</sequence>
<gene>
    <name evidence="5" type="ORF">IAB02_04970</name>
</gene>
<evidence type="ECO:0000313" key="5">
    <source>
        <dbReference type="EMBL" id="HIU33894.1"/>
    </source>
</evidence>
<dbReference type="CDD" id="cd00350">
    <property type="entry name" value="rubredoxin_like"/>
    <property type="match status" value="1"/>
</dbReference>
<evidence type="ECO:0000256" key="2">
    <source>
        <dbReference type="ARBA" id="ARBA00022630"/>
    </source>
</evidence>
<dbReference type="PRINTS" id="PR00411">
    <property type="entry name" value="PNDRDTASEI"/>
</dbReference>
<dbReference type="PANTHER" id="PTHR43429:SF3">
    <property type="entry name" value="NITRITE REDUCTASE [NAD(P)H]"/>
    <property type="match status" value="1"/>
</dbReference>
<evidence type="ECO:0000256" key="3">
    <source>
        <dbReference type="ARBA" id="ARBA00022827"/>
    </source>
</evidence>
<dbReference type="GO" id="GO:0016491">
    <property type="term" value="F:oxidoreductase activity"/>
    <property type="evidence" value="ECO:0007669"/>
    <property type="project" value="InterPro"/>
</dbReference>
<protein>
    <submittedName>
        <fullName evidence="5">FAD-dependent oxidoreductase</fullName>
    </submittedName>
</protein>
<dbReference type="InterPro" id="IPR036188">
    <property type="entry name" value="FAD/NAD-bd_sf"/>
</dbReference>
<name>A0A9D1LBQ9_9FIRM</name>
<keyword evidence="2" id="KW-0285">Flavoprotein</keyword>
<keyword evidence="3" id="KW-0274">FAD</keyword>
<accession>A0A9D1LBQ9</accession>
<feature type="domain" description="Rubredoxin-like" evidence="4">
    <location>
        <begin position="2"/>
        <end position="34"/>
    </location>
</feature>
<dbReference type="EMBL" id="DVMU01000110">
    <property type="protein sequence ID" value="HIU33894.1"/>
    <property type="molecule type" value="Genomic_DNA"/>
</dbReference>
<evidence type="ECO:0000256" key="1">
    <source>
        <dbReference type="ARBA" id="ARBA00001974"/>
    </source>
</evidence>
<dbReference type="Gene3D" id="3.50.50.60">
    <property type="entry name" value="FAD/NAD(P)-binding domain"/>
    <property type="match status" value="2"/>
</dbReference>
<dbReference type="SUPFAM" id="SSF51905">
    <property type="entry name" value="FAD/NAD(P)-binding domain"/>
    <property type="match status" value="2"/>
</dbReference>
<comment type="cofactor">
    <cofactor evidence="1">
        <name>FAD</name>
        <dbReference type="ChEBI" id="CHEBI:57692"/>
    </cofactor>
</comment>
<dbReference type="InterPro" id="IPR050260">
    <property type="entry name" value="FAD-bd_OxRdtase"/>
</dbReference>
<dbReference type="SUPFAM" id="SSF57802">
    <property type="entry name" value="Rubredoxin-like"/>
    <property type="match status" value="1"/>
</dbReference>
<reference evidence="5" key="1">
    <citation type="submission" date="2020-10" db="EMBL/GenBank/DDBJ databases">
        <authorList>
            <person name="Gilroy R."/>
        </authorList>
    </citation>
    <scope>NUCLEOTIDE SEQUENCE</scope>
    <source>
        <strain evidence="5">ChiHcec3-11533</strain>
    </source>
</reference>
<reference evidence="5" key="2">
    <citation type="journal article" date="2021" name="PeerJ">
        <title>Extensive microbial diversity within the chicken gut microbiome revealed by metagenomics and culture.</title>
        <authorList>
            <person name="Gilroy R."/>
            <person name="Ravi A."/>
            <person name="Getino M."/>
            <person name="Pursley I."/>
            <person name="Horton D.L."/>
            <person name="Alikhan N.F."/>
            <person name="Baker D."/>
            <person name="Gharbi K."/>
            <person name="Hall N."/>
            <person name="Watson M."/>
            <person name="Adriaenssens E.M."/>
            <person name="Foster-Nyarko E."/>
            <person name="Jarju S."/>
            <person name="Secka A."/>
            <person name="Antonio M."/>
            <person name="Oren A."/>
            <person name="Chaudhuri R.R."/>
            <person name="La Ragione R."/>
            <person name="Hildebrand F."/>
            <person name="Pallen M.J."/>
        </authorList>
    </citation>
    <scope>NUCLEOTIDE SEQUENCE</scope>
    <source>
        <strain evidence="5">ChiHcec3-11533</strain>
    </source>
</reference>
<evidence type="ECO:0000313" key="6">
    <source>
        <dbReference type="Proteomes" id="UP000824072"/>
    </source>
</evidence>
<proteinExistence type="predicted"/>
<dbReference type="PANTHER" id="PTHR43429">
    <property type="entry name" value="PYRIDINE NUCLEOTIDE-DISULFIDE OXIDOREDUCTASE DOMAIN-CONTAINING"/>
    <property type="match status" value="1"/>
</dbReference>
<evidence type="ECO:0000259" key="4">
    <source>
        <dbReference type="PROSITE" id="PS50903"/>
    </source>
</evidence>
<dbReference type="AlphaFoldDB" id="A0A9D1LBQ9"/>
<dbReference type="Proteomes" id="UP000824072">
    <property type="component" value="Unassembled WGS sequence"/>
</dbReference>